<evidence type="ECO:0000313" key="5">
    <source>
        <dbReference type="Proteomes" id="UP000013827"/>
    </source>
</evidence>
<dbReference type="HOGENOM" id="CLU_2379164_0_0_1"/>
<dbReference type="InterPro" id="IPR050517">
    <property type="entry name" value="DDR_Repair_Kinase"/>
</dbReference>
<dbReference type="STRING" id="2903.R1E9U1"/>
<dbReference type="KEGG" id="ehx:EMIHUDRAFT_45602"/>
<sequence>IAHELWGRAANAAAGWASSRAYAASAATNSMVGYVVGLGDRHLDNVLLDLSSGELLHIDYNVCFEKGLRLKVAETVPFRMTPAMVSALGPWGVDG</sequence>
<dbReference type="InterPro" id="IPR018936">
    <property type="entry name" value="PI3/4_kinase_CS"/>
</dbReference>
<keyword evidence="1" id="KW-0808">Transferase</keyword>
<dbReference type="GO" id="GO:0000184">
    <property type="term" value="P:nuclear-transcribed mRNA catabolic process, nonsense-mediated decay"/>
    <property type="evidence" value="ECO:0007669"/>
    <property type="project" value="TreeGrafter"/>
</dbReference>
<dbReference type="GeneID" id="17263812"/>
<evidence type="ECO:0000259" key="3">
    <source>
        <dbReference type="PROSITE" id="PS50290"/>
    </source>
</evidence>
<dbReference type="RefSeq" id="XP_005770093.1">
    <property type="nucleotide sequence ID" value="XM_005770036.1"/>
</dbReference>
<dbReference type="InterPro" id="IPR011009">
    <property type="entry name" value="Kinase-like_dom_sf"/>
</dbReference>
<dbReference type="EnsemblProtists" id="EOD37357">
    <property type="protein sequence ID" value="EOD37357"/>
    <property type="gene ID" value="EMIHUDRAFT_45633"/>
</dbReference>
<dbReference type="Proteomes" id="UP000013827">
    <property type="component" value="Unassembled WGS sequence"/>
</dbReference>
<dbReference type="KEGG" id="ehx:EMIHUDRAFT_45633"/>
<dbReference type="InterPro" id="IPR036940">
    <property type="entry name" value="PI3/4_kinase_cat_sf"/>
</dbReference>
<name>A0A0D3KNM2_EMIH1</name>
<dbReference type="eggNOG" id="KOG0891">
    <property type="taxonomic scope" value="Eukaryota"/>
</dbReference>
<dbReference type="PANTHER" id="PTHR11139">
    <property type="entry name" value="ATAXIA TELANGIECTASIA MUTATED ATM -RELATED"/>
    <property type="match status" value="1"/>
</dbReference>
<keyword evidence="2" id="KW-0418">Kinase</keyword>
<proteinExistence type="predicted"/>
<dbReference type="GO" id="GO:0004674">
    <property type="term" value="F:protein serine/threonine kinase activity"/>
    <property type="evidence" value="ECO:0007669"/>
    <property type="project" value="TreeGrafter"/>
</dbReference>
<dbReference type="PANTHER" id="PTHR11139:SF71">
    <property type="entry name" value="SERINE_THREONINE-PROTEIN KINASE SMG1"/>
    <property type="match status" value="1"/>
</dbReference>
<dbReference type="GO" id="GO:0005634">
    <property type="term" value="C:nucleus"/>
    <property type="evidence" value="ECO:0007669"/>
    <property type="project" value="TreeGrafter"/>
</dbReference>
<evidence type="ECO:0000256" key="1">
    <source>
        <dbReference type="ARBA" id="ARBA00022679"/>
    </source>
</evidence>
<dbReference type="PROSITE" id="PS50290">
    <property type="entry name" value="PI3_4_KINASE_3"/>
    <property type="match status" value="1"/>
</dbReference>
<dbReference type="SUPFAM" id="SSF56112">
    <property type="entry name" value="Protein kinase-like (PK-like)"/>
    <property type="match status" value="1"/>
</dbReference>
<evidence type="ECO:0000313" key="4">
    <source>
        <dbReference type="EnsemblProtists" id="EOD37357"/>
    </source>
</evidence>
<reference evidence="4" key="2">
    <citation type="submission" date="2024-10" db="UniProtKB">
        <authorList>
            <consortium name="EnsemblProtists"/>
        </authorList>
    </citation>
    <scope>IDENTIFICATION</scope>
</reference>
<dbReference type="AlphaFoldDB" id="A0A0D3KNM2"/>
<protein>
    <recommendedName>
        <fullName evidence="3">PI3K/PI4K catalytic domain-containing protein</fullName>
    </recommendedName>
</protein>
<dbReference type="RefSeq" id="XP_005789786.1">
    <property type="nucleotide sequence ID" value="XM_005789729.1"/>
</dbReference>
<dbReference type="Gene3D" id="1.10.1070.11">
    <property type="entry name" value="Phosphatidylinositol 3-/4-kinase, catalytic domain"/>
    <property type="match status" value="1"/>
</dbReference>
<dbReference type="Pfam" id="PF00454">
    <property type="entry name" value="PI3_PI4_kinase"/>
    <property type="match status" value="1"/>
</dbReference>
<accession>A0A0D3KNM2</accession>
<feature type="domain" description="PI3K/PI4K catalytic" evidence="3">
    <location>
        <begin position="1"/>
        <end position="95"/>
    </location>
</feature>
<dbReference type="PROSITE" id="PS00916">
    <property type="entry name" value="PI3_4_KINASE_2"/>
    <property type="match status" value="1"/>
</dbReference>
<dbReference type="PaxDb" id="2903-EOD17664"/>
<dbReference type="InterPro" id="IPR000403">
    <property type="entry name" value="PI3/4_kinase_cat_dom"/>
</dbReference>
<reference evidence="5" key="1">
    <citation type="journal article" date="2013" name="Nature">
        <title>Pan genome of the phytoplankton Emiliania underpins its global distribution.</title>
        <authorList>
            <person name="Read B.A."/>
            <person name="Kegel J."/>
            <person name="Klute M.J."/>
            <person name="Kuo A."/>
            <person name="Lefebvre S.C."/>
            <person name="Maumus F."/>
            <person name="Mayer C."/>
            <person name="Miller J."/>
            <person name="Monier A."/>
            <person name="Salamov A."/>
            <person name="Young J."/>
            <person name="Aguilar M."/>
            <person name="Claverie J.M."/>
            <person name="Frickenhaus S."/>
            <person name="Gonzalez K."/>
            <person name="Herman E.K."/>
            <person name="Lin Y.C."/>
            <person name="Napier J."/>
            <person name="Ogata H."/>
            <person name="Sarno A.F."/>
            <person name="Shmutz J."/>
            <person name="Schroeder D."/>
            <person name="de Vargas C."/>
            <person name="Verret F."/>
            <person name="von Dassow P."/>
            <person name="Valentin K."/>
            <person name="Van de Peer Y."/>
            <person name="Wheeler G."/>
            <person name="Dacks J.B."/>
            <person name="Delwiche C.F."/>
            <person name="Dyhrman S.T."/>
            <person name="Glockner G."/>
            <person name="John U."/>
            <person name="Richards T."/>
            <person name="Worden A.Z."/>
            <person name="Zhang X."/>
            <person name="Grigoriev I.V."/>
            <person name="Allen A.E."/>
            <person name="Bidle K."/>
            <person name="Borodovsky M."/>
            <person name="Bowler C."/>
            <person name="Brownlee C."/>
            <person name="Cock J.M."/>
            <person name="Elias M."/>
            <person name="Gladyshev V.N."/>
            <person name="Groth M."/>
            <person name="Guda C."/>
            <person name="Hadaegh A."/>
            <person name="Iglesias-Rodriguez M.D."/>
            <person name="Jenkins J."/>
            <person name="Jones B.M."/>
            <person name="Lawson T."/>
            <person name="Leese F."/>
            <person name="Lindquist E."/>
            <person name="Lobanov A."/>
            <person name="Lomsadze A."/>
            <person name="Malik S.B."/>
            <person name="Marsh M.E."/>
            <person name="Mackinder L."/>
            <person name="Mock T."/>
            <person name="Mueller-Roeber B."/>
            <person name="Pagarete A."/>
            <person name="Parker M."/>
            <person name="Probert I."/>
            <person name="Quesneville H."/>
            <person name="Raines C."/>
            <person name="Rensing S.A."/>
            <person name="Riano-Pachon D.M."/>
            <person name="Richier S."/>
            <person name="Rokitta S."/>
            <person name="Shiraiwa Y."/>
            <person name="Soanes D.M."/>
            <person name="van der Giezen M."/>
            <person name="Wahlund T.M."/>
            <person name="Williams B."/>
            <person name="Wilson W."/>
            <person name="Wolfe G."/>
            <person name="Wurch L.L."/>
        </authorList>
    </citation>
    <scope>NUCLEOTIDE SEQUENCE</scope>
</reference>
<dbReference type="GeneID" id="17282627"/>
<organism evidence="4 5">
    <name type="scientific">Emiliania huxleyi (strain CCMP1516)</name>
    <dbReference type="NCBI Taxonomy" id="280463"/>
    <lineage>
        <taxon>Eukaryota</taxon>
        <taxon>Haptista</taxon>
        <taxon>Haptophyta</taxon>
        <taxon>Prymnesiophyceae</taxon>
        <taxon>Isochrysidales</taxon>
        <taxon>Noelaerhabdaceae</taxon>
        <taxon>Emiliania</taxon>
    </lineage>
</organism>
<dbReference type="EnsemblProtists" id="EOD17664">
    <property type="protein sequence ID" value="EOD17664"/>
    <property type="gene ID" value="EMIHUDRAFT_45602"/>
</dbReference>
<evidence type="ECO:0000256" key="2">
    <source>
        <dbReference type="ARBA" id="ARBA00022777"/>
    </source>
</evidence>
<keyword evidence="5" id="KW-1185">Reference proteome</keyword>